<evidence type="ECO:0000313" key="2">
    <source>
        <dbReference type="Proteomes" id="UP000521943"/>
    </source>
</evidence>
<gene>
    <name evidence="1" type="ORF">DFP72DRAFT_860257</name>
</gene>
<proteinExistence type="predicted"/>
<organism evidence="1 2">
    <name type="scientific">Ephemerocybe angulata</name>
    <dbReference type="NCBI Taxonomy" id="980116"/>
    <lineage>
        <taxon>Eukaryota</taxon>
        <taxon>Fungi</taxon>
        <taxon>Dikarya</taxon>
        <taxon>Basidiomycota</taxon>
        <taxon>Agaricomycotina</taxon>
        <taxon>Agaricomycetes</taxon>
        <taxon>Agaricomycetidae</taxon>
        <taxon>Agaricales</taxon>
        <taxon>Agaricineae</taxon>
        <taxon>Psathyrellaceae</taxon>
        <taxon>Ephemerocybe</taxon>
    </lineage>
</organism>
<reference evidence="1 2" key="1">
    <citation type="submission" date="2020-07" db="EMBL/GenBank/DDBJ databases">
        <title>Comparative genomics of pyrophilous fungi reveals a link between fire events and developmental genes.</title>
        <authorList>
            <consortium name="DOE Joint Genome Institute"/>
            <person name="Steindorff A.S."/>
            <person name="Carver A."/>
            <person name="Calhoun S."/>
            <person name="Stillman K."/>
            <person name="Liu H."/>
            <person name="Lipzen A."/>
            <person name="Pangilinan J."/>
            <person name="Labutti K."/>
            <person name="Bruns T.D."/>
            <person name="Grigoriev I.V."/>
        </authorList>
    </citation>
    <scope>NUCLEOTIDE SEQUENCE [LARGE SCALE GENOMIC DNA]</scope>
    <source>
        <strain evidence="1 2">CBS 144469</strain>
    </source>
</reference>
<name>A0A8H6HBA1_9AGAR</name>
<dbReference type="EMBL" id="JACGCI010000177">
    <property type="protein sequence ID" value="KAF6742651.1"/>
    <property type="molecule type" value="Genomic_DNA"/>
</dbReference>
<dbReference type="Proteomes" id="UP000521943">
    <property type="component" value="Unassembled WGS sequence"/>
</dbReference>
<protein>
    <submittedName>
        <fullName evidence="1">Uncharacterized protein</fullName>
    </submittedName>
</protein>
<sequence length="187" mass="19987">MTEGGKEGCQARRNLNRHKLHNSSIIHMKRGERYVSILRWPPAKSLPPFGSPKWGTSVAQALVWSTLVCAHEGRPPPILGPTYMGPDWPGFADTAVDLAQSTSGQLGQSPTRCGGDAQKANGHSNLYSLSILPALRLLKSIFKSIMILPSDPTESIIVLVLSAVPLSVAAAVVLPKSLLPPEPTPIS</sequence>
<dbReference type="AlphaFoldDB" id="A0A8H6HBA1"/>
<comment type="caution">
    <text evidence="1">The sequence shown here is derived from an EMBL/GenBank/DDBJ whole genome shotgun (WGS) entry which is preliminary data.</text>
</comment>
<accession>A0A8H6HBA1</accession>
<keyword evidence="2" id="KW-1185">Reference proteome</keyword>
<evidence type="ECO:0000313" key="1">
    <source>
        <dbReference type="EMBL" id="KAF6742651.1"/>
    </source>
</evidence>